<dbReference type="EMBL" id="CZKB01000017">
    <property type="protein sequence ID" value="CUR61190.1"/>
    <property type="molecule type" value="Genomic_DNA"/>
</dbReference>
<evidence type="ECO:0000256" key="8">
    <source>
        <dbReference type="SAM" id="Phobius"/>
    </source>
</evidence>
<evidence type="ECO:0000256" key="3">
    <source>
        <dbReference type="ARBA" id="ARBA00022475"/>
    </source>
</evidence>
<dbReference type="PROSITE" id="PS00216">
    <property type="entry name" value="SUGAR_TRANSPORT_1"/>
    <property type="match status" value="1"/>
</dbReference>
<feature type="region of interest" description="Disordered" evidence="7">
    <location>
        <begin position="1"/>
        <end position="40"/>
    </location>
</feature>
<evidence type="ECO:0000259" key="9">
    <source>
        <dbReference type="PROSITE" id="PS50850"/>
    </source>
</evidence>
<feature type="transmembrane region" description="Helical" evidence="8">
    <location>
        <begin position="220"/>
        <end position="239"/>
    </location>
</feature>
<proteinExistence type="predicted"/>
<feature type="transmembrane region" description="Helical" evidence="8">
    <location>
        <begin position="443"/>
        <end position="462"/>
    </location>
</feature>
<comment type="subcellular location">
    <subcellularLocation>
        <location evidence="1">Cell membrane</location>
        <topology evidence="1">Multi-pass membrane protein</topology>
    </subcellularLocation>
</comment>
<evidence type="ECO:0000256" key="2">
    <source>
        <dbReference type="ARBA" id="ARBA00022448"/>
    </source>
</evidence>
<dbReference type="AlphaFoldDB" id="A0A2P2CGR6"/>
<feature type="transmembrane region" description="Helical" evidence="8">
    <location>
        <begin position="409"/>
        <end position="431"/>
    </location>
</feature>
<dbReference type="GO" id="GO:0022857">
    <property type="term" value="F:transmembrane transporter activity"/>
    <property type="evidence" value="ECO:0007669"/>
    <property type="project" value="InterPro"/>
</dbReference>
<accession>A0A2P2CGR6</accession>
<evidence type="ECO:0000256" key="6">
    <source>
        <dbReference type="ARBA" id="ARBA00023136"/>
    </source>
</evidence>
<feature type="transmembrane region" description="Helical" evidence="8">
    <location>
        <begin position="84"/>
        <end position="108"/>
    </location>
</feature>
<dbReference type="InterPro" id="IPR005829">
    <property type="entry name" value="Sugar_transporter_CS"/>
</dbReference>
<dbReference type="InterPro" id="IPR036259">
    <property type="entry name" value="MFS_trans_sf"/>
</dbReference>
<dbReference type="PROSITE" id="PS50850">
    <property type="entry name" value="MFS"/>
    <property type="match status" value="1"/>
</dbReference>
<protein>
    <submittedName>
        <fullName evidence="10">Putative MFS transporter</fullName>
    </submittedName>
</protein>
<feature type="compositionally biased region" description="Polar residues" evidence="7">
    <location>
        <begin position="23"/>
        <end position="35"/>
    </location>
</feature>
<dbReference type="PANTHER" id="PTHR43045">
    <property type="entry name" value="SHIKIMATE TRANSPORTER"/>
    <property type="match status" value="1"/>
</dbReference>
<feature type="compositionally biased region" description="Pro residues" evidence="7">
    <location>
        <begin position="1"/>
        <end position="15"/>
    </location>
</feature>
<dbReference type="InterPro" id="IPR005828">
    <property type="entry name" value="MFS_sugar_transport-like"/>
</dbReference>
<reference evidence="10" key="1">
    <citation type="submission" date="2015-08" db="EMBL/GenBank/DDBJ databases">
        <authorList>
            <person name="Babu N.S."/>
            <person name="Beckwith C.J."/>
            <person name="Beseler K.G."/>
            <person name="Brison A."/>
            <person name="Carone J.V."/>
            <person name="Caskin T.P."/>
            <person name="Diamond M."/>
            <person name="Durham M.E."/>
            <person name="Foxe J.M."/>
            <person name="Go M."/>
            <person name="Henderson B.A."/>
            <person name="Jones I.B."/>
            <person name="McGettigan J.A."/>
            <person name="Micheletti S.J."/>
            <person name="Nasrallah M.E."/>
            <person name="Ortiz D."/>
            <person name="Piller C.R."/>
            <person name="Privatt S.R."/>
            <person name="Schneider S.L."/>
            <person name="Sharp S."/>
            <person name="Smith T.C."/>
            <person name="Stanton J.D."/>
            <person name="Ullery H.E."/>
            <person name="Wilson R.J."/>
            <person name="Serrano M.G."/>
            <person name="Buck G."/>
            <person name="Lee V."/>
            <person name="Wang Y."/>
            <person name="Carvalho R."/>
            <person name="Voegtly L."/>
            <person name="Shi R."/>
            <person name="Duckworth R."/>
            <person name="Johnson A."/>
            <person name="Loviza R."/>
            <person name="Walstead R."/>
            <person name="Shah Z."/>
            <person name="Kiflezghi M."/>
            <person name="Wade K."/>
            <person name="Ball S.L."/>
            <person name="Bradley K.W."/>
            <person name="Asai D.J."/>
            <person name="Bowman C.A."/>
            <person name="Russell D.A."/>
            <person name="Pope W.H."/>
            <person name="Jacobs-Sera D."/>
            <person name="Hendrix R.W."/>
            <person name="Hatfull G.F."/>
        </authorList>
    </citation>
    <scope>NUCLEOTIDE SEQUENCE</scope>
</reference>
<feature type="transmembrane region" description="Helical" evidence="8">
    <location>
        <begin position="59"/>
        <end position="78"/>
    </location>
</feature>
<keyword evidence="2" id="KW-0813">Transport</keyword>
<name>A0A2P2CGR6_9ZZZZ</name>
<keyword evidence="3" id="KW-1003">Cell membrane</keyword>
<evidence type="ECO:0000256" key="1">
    <source>
        <dbReference type="ARBA" id="ARBA00004651"/>
    </source>
</evidence>
<organism evidence="10">
    <name type="scientific">metagenome</name>
    <dbReference type="NCBI Taxonomy" id="256318"/>
    <lineage>
        <taxon>unclassified sequences</taxon>
        <taxon>metagenomes</taxon>
    </lineage>
</organism>
<gene>
    <name evidence="10" type="ORF">NOCA1240293</name>
</gene>
<evidence type="ECO:0000256" key="7">
    <source>
        <dbReference type="SAM" id="MobiDB-lite"/>
    </source>
</evidence>
<keyword evidence="4 8" id="KW-0812">Transmembrane</keyword>
<dbReference type="Pfam" id="PF00083">
    <property type="entry name" value="Sugar_tr"/>
    <property type="match status" value="1"/>
</dbReference>
<dbReference type="FunFam" id="1.20.1250.20:FF:000001">
    <property type="entry name" value="Dicarboxylate MFS transporter"/>
    <property type="match status" value="1"/>
</dbReference>
<feature type="transmembrane region" description="Helical" evidence="8">
    <location>
        <begin position="314"/>
        <end position="333"/>
    </location>
</feature>
<keyword evidence="6 8" id="KW-0472">Membrane</keyword>
<feature type="domain" description="Major facilitator superfamily (MFS) profile" evidence="9">
    <location>
        <begin position="47"/>
        <end position="465"/>
    </location>
</feature>
<evidence type="ECO:0000313" key="10">
    <source>
        <dbReference type="EMBL" id="CUR61190.1"/>
    </source>
</evidence>
<dbReference type="Gene3D" id="1.20.1250.20">
    <property type="entry name" value="MFS general substrate transporter like domains"/>
    <property type="match status" value="1"/>
</dbReference>
<sequence>MTHPDPSPTPDPMPSPDERHAMTTDTSPRAGTSPSPTEPGRTSIVKVVFASLIGTAVEWYDFFLYGSAAALVFGTLFFPDSEPATATLLAFGTYALGFVARPLGGIVFGHFGDRVGRKKMLVFSLFLMGLATFAIGLLPTYASIGVAAPLLLLACRLVQGFAVGGEWGGAVLMAAEHGDDSQRGFWSSWPQAGVALGNLFATGVLWVLAAVQSDAAFESWGWRVPFLLSAVLVGVGLWVRLSIEESPVFKEARTELAAKETTHLPLVEVFRKYPKEVFVAMGMRMAENISYYLFTVISISFLTIYAGTADDKSLILKALLIGSVVHFVTIPVVGALSDRVGRRPLYLVGAVGVAAWSWVFFDLIASRSEGKIILAIVVGLVLHALMYAPQAAFFSELFGTSVRYTGASVGYQLASIFAGALAPIIAIELLGDATAGVTNVPKVAVYMTVASVITIVAVLFAHETKATSLRHDRVLGD</sequence>
<feature type="transmembrane region" description="Helical" evidence="8">
    <location>
        <begin position="189"/>
        <end position="208"/>
    </location>
</feature>
<feature type="transmembrane region" description="Helical" evidence="8">
    <location>
        <begin position="289"/>
        <end position="307"/>
    </location>
</feature>
<dbReference type="SUPFAM" id="SSF103473">
    <property type="entry name" value="MFS general substrate transporter"/>
    <property type="match status" value="1"/>
</dbReference>
<feature type="transmembrane region" description="Helical" evidence="8">
    <location>
        <begin position="345"/>
        <end position="365"/>
    </location>
</feature>
<feature type="transmembrane region" description="Helical" evidence="8">
    <location>
        <begin position="120"/>
        <end position="142"/>
    </location>
</feature>
<feature type="transmembrane region" description="Helical" evidence="8">
    <location>
        <begin position="372"/>
        <end position="389"/>
    </location>
</feature>
<evidence type="ECO:0000256" key="4">
    <source>
        <dbReference type="ARBA" id="ARBA00022692"/>
    </source>
</evidence>
<keyword evidence="5 8" id="KW-1133">Transmembrane helix</keyword>
<dbReference type="PANTHER" id="PTHR43045:SF1">
    <property type="entry name" value="SHIKIMATE TRANSPORTER"/>
    <property type="match status" value="1"/>
</dbReference>
<dbReference type="GO" id="GO:0005886">
    <property type="term" value="C:plasma membrane"/>
    <property type="evidence" value="ECO:0007669"/>
    <property type="project" value="UniProtKB-SubCell"/>
</dbReference>
<dbReference type="CDD" id="cd17369">
    <property type="entry name" value="MFS_ShiA_like"/>
    <property type="match status" value="1"/>
</dbReference>
<evidence type="ECO:0000256" key="5">
    <source>
        <dbReference type="ARBA" id="ARBA00022989"/>
    </source>
</evidence>
<dbReference type="InterPro" id="IPR020846">
    <property type="entry name" value="MFS_dom"/>
</dbReference>